<sequence>MFRHTLLTGLRSESIRNELRPYLDDSETTDKVLFEKTNRFASIEAERRKKLDHTRPVAISEVQESPKQTPPPKQGLLMTEIAELKAGIAELSSLKSQKTALQESLQMSPQRKSQTGRGQPSRRRGCPRCREEELLWDTGAQVSILSSIWVEKFMTGTTPRPVSELLSCDSELDLQAANGTPIPFDGWIEVELQLTAPNACPQKVTFPALVTPGNLQQPIIGYNVIEEIVKGSEGESINSILGGAVRGLDHNQVNKLVQLVQANNSDDMYNVVSGRQDVVIPSKSDVGIRCHVHAGPLDHPITVLFEPDVRSHWPENLQVRETVVTLTRGKSCPITIRVTNPTDRTIVLKRHTTLGQLYQVRSVTPVCPSSLDKWTPAPEQNAMVSTLSSTVPAGDTWLPPVDLSHLSRPQRTAVESLLREELAAFAKDGDDMGCAEGLRMTIKLSDETPVQKTYTSVPRPLYQEVRTYLSDLITRGWITKSNSPYSSPIVCVRKKDGTLRLCVDYRELNRRIVPDRQPIPRIKDVLDSLGGNSWFSTLDQGKAYHQGFMAEESHHLTAFVTPWGLYEWVRIPFGLTNAPAVFQRFMEVCLEGLNGDIAVTYLDNVLVFSDTFQKHLQNLRTVLRRLQENGVKLNPSKCELFRKELHQGFLQKGEAVV</sequence>
<accession>A0A8B8A158</accession>
<feature type="domain" description="Reverse transcriptase" evidence="2">
    <location>
        <begin position="473"/>
        <end position="656"/>
    </location>
</feature>
<dbReference type="PROSITE" id="PS50878">
    <property type="entry name" value="RT_POL"/>
    <property type="match status" value="1"/>
</dbReference>
<gene>
    <name evidence="4" type="primary">LOC110990643</name>
</gene>
<dbReference type="OrthoDB" id="10062982at2759"/>
<dbReference type="OMA" id="VEWATEH"/>
<evidence type="ECO:0000259" key="2">
    <source>
        <dbReference type="PROSITE" id="PS50878"/>
    </source>
</evidence>
<protein>
    <submittedName>
        <fullName evidence="4">Uncharacterized protein LOC110990643</fullName>
    </submittedName>
</protein>
<feature type="compositionally biased region" description="Polar residues" evidence="1">
    <location>
        <begin position="99"/>
        <end position="115"/>
    </location>
</feature>
<dbReference type="Pfam" id="PF00078">
    <property type="entry name" value="RVT_1"/>
    <property type="match status" value="1"/>
</dbReference>
<dbReference type="KEGG" id="aplc:110990643"/>
<dbReference type="Proteomes" id="UP000694845">
    <property type="component" value="Unplaced"/>
</dbReference>
<feature type="region of interest" description="Disordered" evidence="1">
    <location>
        <begin position="99"/>
        <end position="127"/>
    </location>
</feature>
<dbReference type="Gene3D" id="3.30.70.270">
    <property type="match status" value="1"/>
</dbReference>
<dbReference type="InterPro" id="IPR053134">
    <property type="entry name" value="RNA-dir_DNA_polymerase"/>
</dbReference>
<dbReference type="AlphaFoldDB" id="A0A8B8A158"/>
<dbReference type="InterPro" id="IPR043502">
    <property type="entry name" value="DNA/RNA_pol_sf"/>
</dbReference>
<dbReference type="Gene3D" id="3.10.10.10">
    <property type="entry name" value="HIV Type 1 Reverse Transcriptase, subunit A, domain 1"/>
    <property type="match status" value="1"/>
</dbReference>
<organism evidence="3 4">
    <name type="scientific">Acanthaster planci</name>
    <name type="common">Crown-of-thorns starfish</name>
    <dbReference type="NCBI Taxonomy" id="133434"/>
    <lineage>
        <taxon>Eukaryota</taxon>
        <taxon>Metazoa</taxon>
        <taxon>Echinodermata</taxon>
        <taxon>Eleutherozoa</taxon>
        <taxon>Asterozoa</taxon>
        <taxon>Asteroidea</taxon>
        <taxon>Valvatacea</taxon>
        <taxon>Valvatida</taxon>
        <taxon>Acanthasteridae</taxon>
        <taxon>Acanthaster</taxon>
    </lineage>
</organism>
<dbReference type="InterPro" id="IPR043128">
    <property type="entry name" value="Rev_trsase/Diguanyl_cyclase"/>
</dbReference>
<dbReference type="InterPro" id="IPR000477">
    <property type="entry name" value="RT_dom"/>
</dbReference>
<dbReference type="SUPFAM" id="SSF56672">
    <property type="entry name" value="DNA/RNA polymerases"/>
    <property type="match status" value="1"/>
</dbReference>
<reference evidence="4" key="1">
    <citation type="submission" date="2025-08" db="UniProtKB">
        <authorList>
            <consortium name="RefSeq"/>
        </authorList>
    </citation>
    <scope>IDENTIFICATION</scope>
</reference>
<proteinExistence type="predicted"/>
<dbReference type="RefSeq" id="XP_022111414.1">
    <property type="nucleotide sequence ID" value="XM_022255722.1"/>
</dbReference>
<feature type="region of interest" description="Disordered" evidence="1">
    <location>
        <begin position="51"/>
        <end position="73"/>
    </location>
</feature>
<evidence type="ECO:0000313" key="3">
    <source>
        <dbReference type="Proteomes" id="UP000694845"/>
    </source>
</evidence>
<evidence type="ECO:0000256" key="1">
    <source>
        <dbReference type="SAM" id="MobiDB-lite"/>
    </source>
</evidence>
<dbReference type="GeneID" id="110990643"/>
<name>A0A8B8A158_ACAPL</name>
<dbReference type="PANTHER" id="PTHR24559">
    <property type="entry name" value="TRANSPOSON TY3-I GAG-POL POLYPROTEIN"/>
    <property type="match status" value="1"/>
</dbReference>
<dbReference type="PANTHER" id="PTHR24559:SF435">
    <property type="entry name" value="RIBONUCLEASE H"/>
    <property type="match status" value="1"/>
</dbReference>
<evidence type="ECO:0000313" key="4">
    <source>
        <dbReference type="RefSeq" id="XP_022111414.1"/>
    </source>
</evidence>
<keyword evidence="3" id="KW-1185">Reference proteome</keyword>
<dbReference type="CDD" id="cd01647">
    <property type="entry name" value="RT_LTR"/>
    <property type="match status" value="1"/>
</dbReference>